<dbReference type="InterPro" id="IPR038501">
    <property type="entry name" value="Spore_GerAC_C_sf"/>
</dbReference>
<proteinExistence type="inferred from homology"/>
<protein>
    <submittedName>
        <fullName evidence="11">Ger(X)C family spore germination protein</fullName>
    </submittedName>
</protein>
<evidence type="ECO:0000256" key="1">
    <source>
        <dbReference type="ARBA" id="ARBA00004635"/>
    </source>
</evidence>
<dbReference type="Pfam" id="PF05504">
    <property type="entry name" value="Spore_GerAC"/>
    <property type="match status" value="1"/>
</dbReference>
<keyword evidence="7" id="KW-0449">Lipoprotein</keyword>
<sequence>MKKTRLLKLINSLFLLMLLSSCSGKELEHILYVHAIGIDYVDDKYVAFIQFIEFGAIAKQEGGRKEATSNWIGKAEGLSFDMATDHLYRSTQQRVSWGLIKSLIFTERALKQPGLVEEVVDVLNRYNEIRHTIYTFGTSSYVENIFNDTPILNLSPFYSQLSDPEDIYEQYSIIQPIMLHRLLSHWYDSSTTVFIPFLGTNDYQWIEKGRPHSALEMNGIGAITDGKYKGFFERDEVLGLRWVQKGTKRSPVYLYKNNKIVASVVAKEPQAKITYKKEGEEVIFDVGVNCNVSIIEMREPMSVEEITDLTKKEIKKQIREMYVMGLEKESDLLNLEYTLYKNDPNLYNKLSKNEDFFLHKDSLGKIKVDVSILTSGKSKMKKEKNSSE</sequence>
<comment type="similarity">
    <text evidence="2">Belongs to the GerABKC lipoprotein family.</text>
</comment>
<feature type="domain" description="Spore germination protein N-terminal" evidence="10">
    <location>
        <begin position="25"/>
        <end position="198"/>
    </location>
</feature>
<dbReference type="InterPro" id="IPR008844">
    <property type="entry name" value="Spore_GerAC-like"/>
</dbReference>
<dbReference type="Pfam" id="PF25198">
    <property type="entry name" value="Spore_GerAC_N"/>
    <property type="match status" value="1"/>
</dbReference>
<dbReference type="NCBIfam" id="TIGR02887">
    <property type="entry name" value="spore_ger_x_C"/>
    <property type="match status" value="1"/>
</dbReference>
<accession>A0A7S8CDZ0</accession>
<evidence type="ECO:0000256" key="8">
    <source>
        <dbReference type="SAM" id="SignalP"/>
    </source>
</evidence>
<evidence type="ECO:0000256" key="5">
    <source>
        <dbReference type="ARBA" id="ARBA00023136"/>
    </source>
</evidence>
<reference evidence="11 12" key="1">
    <citation type="submission" date="2019-07" db="EMBL/GenBank/DDBJ databases">
        <title>Genome sequence of 2 isolates from Red Sea Mangroves.</title>
        <authorList>
            <person name="Sefrji F."/>
            <person name="Michoud G."/>
            <person name="Merlino G."/>
            <person name="Daffonchio D."/>
        </authorList>
    </citation>
    <scope>NUCLEOTIDE SEQUENCE [LARGE SCALE GENOMIC DNA]</scope>
    <source>
        <strain evidence="11 12">R1DC41</strain>
    </source>
</reference>
<evidence type="ECO:0000259" key="10">
    <source>
        <dbReference type="Pfam" id="PF25198"/>
    </source>
</evidence>
<comment type="subcellular location">
    <subcellularLocation>
        <location evidence="1">Membrane</location>
        <topology evidence="1">Lipid-anchor</topology>
    </subcellularLocation>
</comment>
<keyword evidence="12" id="KW-1185">Reference proteome</keyword>
<dbReference type="EMBL" id="CP049742">
    <property type="protein sequence ID" value="QPC48234.1"/>
    <property type="molecule type" value="Genomic_DNA"/>
</dbReference>
<keyword evidence="6" id="KW-0564">Palmitate</keyword>
<dbReference type="RefSeq" id="WP_239672921.1">
    <property type="nucleotide sequence ID" value="NZ_CP049742.1"/>
</dbReference>
<dbReference type="Gene3D" id="3.30.300.210">
    <property type="entry name" value="Nutrient germinant receptor protein C, domain 3"/>
    <property type="match status" value="1"/>
</dbReference>
<dbReference type="GO" id="GO:0016020">
    <property type="term" value="C:membrane"/>
    <property type="evidence" value="ECO:0007669"/>
    <property type="project" value="UniProtKB-SubCell"/>
</dbReference>
<keyword evidence="4 8" id="KW-0732">Signal</keyword>
<feature type="domain" description="Spore germination GerAC-like C-terminal" evidence="9">
    <location>
        <begin position="218"/>
        <end position="376"/>
    </location>
</feature>
<dbReference type="GO" id="GO:0009847">
    <property type="term" value="P:spore germination"/>
    <property type="evidence" value="ECO:0007669"/>
    <property type="project" value="InterPro"/>
</dbReference>
<feature type="chain" id="PRO_5038646438" evidence="8">
    <location>
        <begin position="25"/>
        <end position="388"/>
    </location>
</feature>
<dbReference type="AlphaFoldDB" id="A0A7S8CDZ0"/>
<dbReference type="InterPro" id="IPR046953">
    <property type="entry name" value="Spore_GerAC-like_C"/>
</dbReference>
<evidence type="ECO:0000256" key="2">
    <source>
        <dbReference type="ARBA" id="ARBA00007886"/>
    </source>
</evidence>
<dbReference type="PROSITE" id="PS51257">
    <property type="entry name" value="PROKAR_LIPOPROTEIN"/>
    <property type="match status" value="1"/>
</dbReference>
<dbReference type="KEGG" id="mcui:G8O30_15565"/>
<evidence type="ECO:0000256" key="4">
    <source>
        <dbReference type="ARBA" id="ARBA00022729"/>
    </source>
</evidence>
<feature type="signal peptide" evidence="8">
    <location>
        <begin position="1"/>
        <end position="24"/>
    </location>
</feature>
<evidence type="ECO:0000256" key="3">
    <source>
        <dbReference type="ARBA" id="ARBA00022544"/>
    </source>
</evidence>
<dbReference type="InterPro" id="IPR057336">
    <property type="entry name" value="GerAC_N"/>
</dbReference>
<evidence type="ECO:0000256" key="6">
    <source>
        <dbReference type="ARBA" id="ARBA00023139"/>
    </source>
</evidence>
<evidence type="ECO:0000313" key="12">
    <source>
        <dbReference type="Proteomes" id="UP000593626"/>
    </source>
</evidence>
<gene>
    <name evidence="11" type="ORF">G8O30_15565</name>
</gene>
<name>A0A7S8CDZ0_9BACI</name>
<organism evidence="11 12">
    <name type="scientific">Mangrovibacillus cuniculi</name>
    <dbReference type="NCBI Taxonomy" id="2593652"/>
    <lineage>
        <taxon>Bacteria</taxon>
        <taxon>Bacillati</taxon>
        <taxon>Bacillota</taxon>
        <taxon>Bacilli</taxon>
        <taxon>Bacillales</taxon>
        <taxon>Bacillaceae</taxon>
        <taxon>Mangrovibacillus</taxon>
    </lineage>
</organism>
<evidence type="ECO:0000256" key="7">
    <source>
        <dbReference type="ARBA" id="ARBA00023288"/>
    </source>
</evidence>
<evidence type="ECO:0000259" key="9">
    <source>
        <dbReference type="Pfam" id="PF05504"/>
    </source>
</evidence>
<dbReference type="PANTHER" id="PTHR35789:SF1">
    <property type="entry name" value="SPORE GERMINATION PROTEIN B3"/>
    <property type="match status" value="1"/>
</dbReference>
<dbReference type="Proteomes" id="UP000593626">
    <property type="component" value="Chromosome"/>
</dbReference>
<evidence type="ECO:0000313" key="11">
    <source>
        <dbReference type="EMBL" id="QPC48234.1"/>
    </source>
</evidence>
<dbReference type="PANTHER" id="PTHR35789">
    <property type="entry name" value="SPORE GERMINATION PROTEIN B3"/>
    <property type="match status" value="1"/>
</dbReference>
<keyword evidence="3" id="KW-0309">Germination</keyword>
<keyword evidence="5" id="KW-0472">Membrane</keyword>